<dbReference type="GO" id="GO:0016491">
    <property type="term" value="F:oxidoreductase activity"/>
    <property type="evidence" value="ECO:0007669"/>
    <property type="project" value="UniProtKB-KW"/>
</dbReference>
<dbReference type="Pfam" id="PF00106">
    <property type="entry name" value="adh_short"/>
    <property type="match status" value="1"/>
</dbReference>
<dbReference type="AlphaFoldDB" id="A0A7S4A5E6"/>
<dbReference type="OrthoDB" id="5545019at2759"/>
<protein>
    <submittedName>
        <fullName evidence="5">Uncharacterized protein</fullName>
    </submittedName>
</protein>
<keyword evidence="7" id="KW-1185">Reference proteome</keyword>
<evidence type="ECO:0000256" key="3">
    <source>
        <dbReference type="ARBA" id="ARBA00023002"/>
    </source>
</evidence>
<dbReference type="Proteomes" id="UP000789595">
    <property type="component" value="Unassembled WGS sequence"/>
</dbReference>
<dbReference type="Gene3D" id="3.40.50.720">
    <property type="entry name" value="NAD(P)-binding Rossmann-like Domain"/>
    <property type="match status" value="1"/>
</dbReference>
<dbReference type="InterPro" id="IPR020904">
    <property type="entry name" value="Sc_DH/Rdtase_CS"/>
</dbReference>
<evidence type="ECO:0000313" key="5">
    <source>
        <dbReference type="EMBL" id="CAE0704271.1"/>
    </source>
</evidence>
<reference evidence="6" key="2">
    <citation type="submission" date="2021-11" db="EMBL/GenBank/DDBJ databases">
        <authorList>
            <consortium name="Genoscope - CEA"/>
            <person name="William W."/>
        </authorList>
    </citation>
    <scope>NUCLEOTIDE SEQUENCE</scope>
</reference>
<proteinExistence type="inferred from homology"/>
<gene>
    <name evidence="5" type="ORF">PCAL00307_LOCUS19719</name>
    <name evidence="6" type="ORF">PECAL_5P16910</name>
</gene>
<evidence type="ECO:0000256" key="1">
    <source>
        <dbReference type="ARBA" id="ARBA00004240"/>
    </source>
</evidence>
<dbReference type="EMBL" id="CAKKNE010000005">
    <property type="protein sequence ID" value="CAH0377110.1"/>
    <property type="molecule type" value="Genomic_DNA"/>
</dbReference>
<dbReference type="PANTHER" id="PTHR43899">
    <property type="entry name" value="RH59310P"/>
    <property type="match status" value="1"/>
</dbReference>
<dbReference type="GO" id="GO:0005783">
    <property type="term" value="C:endoplasmic reticulum"/>
    <property type="evidence" value="ECO:0007669"/>
    <property type="project" value="UniProtKB-SubCell"/>
</dbReference>
<sequence length="522" mass="55001">MMLTLLLLVRCASADWAVVTGASSGIGEQLALQAAQRGYDVVLHGRRRRALHRLKKAIEAQTGRSTKMVVEDLSLPRGARRLHEACKGLDVRLLFVNAGVARVQPFIGDDAVDKMLALNVRASTDLCRRFGRDMAEAGGGRVVLTSSLVGVPAHGCAGAAAYAASKAYLRSFGNALHDELKSQKVSVTTVLPGAVDTAFARAADMERSLVFSVPGGRALGVVSAPDAVARAAHRAAARKRREIVPGLANKAYALCAEACPNILGRVVAKATFAPAPRGLAPRSSAAFIAAPARSTAPRRPPSRSVPGRAVGYGLLGVVGGLSVANALQDGSKPPLATAPPYASKADFYAAWRASIAPEASTLPGSVWDGELLFLGALAPAGSIVTHRLFPVKGAERKWLGKRFDQRGDVGTNRFRRSDDDEALGRDFSWSISTSRRDGEEALVLNYAAAPTPDRLFGTVLRMRDELRELEPGVLLGIGSMAATGGMRNGAPFILRRRSGGDDASSEDAVEADEDVLVDDAAD</sequence>
<evidence type="ECO:0000256" key="2">
    <source>
        <dbReference type="ARBA" id="ARBA00006484"/>
    </source>
</evidence>
<dbReference type="InterPro" id="IPR002347">
    <property type="entry name" value="SDR_fam"/>
</dbReference>
<accession>A0A7S4A5E6</accession>
<organism evidence="5">
    <name type="scientific">Pelagomonas calceolata</name>
    <dbReference type="NCBI Taxonomy" id="35677"/>
    <lineage>
        <taxon>Eukaryota</taxon>
        <taxon>Sar</taxon>
        <taxon>Stramenopiles</taxon>
        <taxon>Ochrophyta</taxon>
        <taxon>Pelagophyceae</taxon>
        <taxon>Pelagomonadales</taxon>
        <taxon>Pelagomonadaceae</taxon>
        <taxon>Pelagomonas</taxon>
    </lineage>
</organism>
<evidence type="ECO:0000256" key="4">
    <source>
        <dbReference type="SAM" id="MobiDB-lite"/>
    </source>
</evidence>
<dbReference type="CDD" id="cd05233">
    <property type="entry name" value="SDR_c"/>
    <property type="match status" value="1"/>
</dbReference>
<dbReference type="SUPFAM" id="SSF51735">
    <property type="entry name" value="NAD(P)-binding Rossmann-fold domains"/>
    <property type="match status" value="1"/>
</dbReference>
<dbReference type="PRINTS" id="PR00081">
    <property type="entry name" value="GDHRDH"/>
</dbReference>
<evidence type="ECO:0000313" key="6">
    <source>
        <dbReference type="EMBL" id="CAH0377110.1"/>
    </source>
</evidence>
<keyword evidence="3" id="KW-0560">Oxidoreductase</keyword>
<dbReference type="PANTHER" id="PTHR43899:SF13">
    <property type="entry name" value="RH59310P"/>
    <property type="match status" value="1"/>
</dbReference>
<dbReference type="PROSITE" id="PS00061">
    <property type="entry name" value="ADH_SHORT"/>
    <property type="match status" value="1"/>
</dbReference>
<feature type="compositionally biased region" description="Acidic residues" evidence="4">
    <location>
        <begin position="503"/>
        <end position="522"/>
    </location>
</feature>
<dbReference type="InterPro" id="IPR051019">
    <property type="entry name" value="VLCFA-Steroid_DH"/>
</dbReference>
<evidence type="ECO:0000313" key="7">
    <source>
        <dbReference type="Proteomes" id="UP000789595"/>
    </source>
</evidence>
<comment type="subcellular location">
    <subcellularLocation>
        <location evidence="1">Endoplasmic reticulum</location>
    </subcellularLocation>
</comment>
<feature type="region of interest" description="Disordered" evidence="4">
    <location>
        <begin position="496"/>
        <end position="522"/>
    </location>
</feature>
<dbReference type="InterPro" id="IPR036291">
    <property type="entry name" value="NAD(P)-bd_dom_sf"/>
</dbReference>
<reference evidence="5" key="1">
    <citation type="submission" date="2021-01" db="EMBL/GenBank/DDBJ databases">
        <authorList>
            <person name="Corre E."/>
            <person name="Pelletier E."/>
            <person name="Niang G."/>
            <person name="Scheremetjew M."/>
            <person name="Finn R."/>
            <person name="Kale V."/>
            <person name="Holt S."/>
            <person name="Cochrane G."/>
            <person name="Meng A."/>
            <person name="Brown T."/>
            <person name="Cohen L."/>
        </authorList>
    </citation>
    <scope>NUCLEOTIDE SEQUENCE</scope>
    <source>
        <strain evidence="5">CCMP1756</strain>
    </source>
</reference>
<comment type="similarity">
    <text evidence="2">Belongs to the short-chain dehydrogenases/reductases (SDR) family.</text>
</comment>
<name>A0A7S4A5E6_9STRA</name>
<dbReference type="EMBL" id="HBIW01022865">
    <property type="protein sequence ID" value="CAE0704271.1"/>
    <property type="molecule type" value="Transcribed_RNA"/>
</dbReference>